<accession>A0A6J7A2S7</accession>
<dbReference type="PROSITE" id="PS50977">
    <property type="entry name" value="HTH_TETR_2"/>
    <property type="match status" value="1"/>
</dbReference>
<dbReference type="InterPro" id="IPR050109">
    <property type="entry name" value="HTH-type_TetR-like_transc_reg"/>
</dbReference>
<name>A0A6J7A2S7_9ZZZZ</name>
<dbReference type="AlphaFoldDB" id="A0A6J7A2S7"/>
<proteinExistence type="predicted"/>
<keyword evidence="1" id="KW-0238">DNA-binding</keyword>
<protein>
    <submittedName>
        <fullName evidence="3">Unannotated protein</fullName>
    </submittedName>
</protein>
<dbReference type="PANTHER" id="PTHR30055:SF226">
    <property type="entry name" value="HTH-TYPE TRANSCRIPTIONAL REGULATOR PKSA"/>
    <property type="match status" value="1"/>
</dbReference>
<dbReference type="InterPro" id="IPR001647">
    <property type="entry name" value="HTH_TetR"/>
</dbReference>
<dbReference type="EMBL" id="CAFAAQ010000290">
    <property type="protein sequence ID" value="CAB4826829.1"/>
    <property type="molecule type" value="Genomic_DNA"/>
</dbReference>
<dbReference type="GO" id="GO:0000976">
    <property type="term" value="F:transcription cis-regulatory region binding"/>
    <property type="evidence" value="ECO:0007669"/>
    <property type="project" value="TreeGrafter"/>
</dbReference>
<dbReference type="Pfam" id="PF00440">
    <property type="entry name" value="TetR_N"/>
    <property type="match status" value="1"/>
</dbReference>
<reference evidence="3" key="1">
    <citation type="submission" date="2020-05" db="EMBL/GenBank/DDBJ databases">
        <authorList>
            <person name="Chiriac C."/>
            <person name="Salcher M."/>
            <person name="Ghai R."/>
            <person name="Kavagutti S V."/>
        </authorList>
    </citation>
    <scope>NUCLEOTIDE SEQUENCE</scope>
</reference>
<dbReference type="PRINTS" id="PR00455">
    <property type="entry name" value="HTHTETR"/>
</dbReference>
<sequence length="241" mass="25636">MPGAPSIPDSSPFLDYLRDVGTMTGMKQTTQKMADTGHVGSARAPRTPPAQRRQLLLDAAERLLAEGGSDALRMDALARAGGVTRPVVYDHFGDRDGLVVALLERHAARVRAHVAAAEVPGAPFEDELQAATRAYLEVACRHGSAMRALVSTQHLSPVTEAARRSNWDGAAAHWAARYRTHADLTPRDATALATAHLAALAALAGSCIEGRLSITRATELHVTSTLAALQSVSVRLKELRS</sequence>
<dbReference type="GO" id="GO:0003700">
    <property type="term" value="F:DNA-binding transcription factor activity"/>
    <property type="evidence" value="ECO:0007669"/>
    <property type="project" value="TreeGrafter"/>
</dbReference>
<dbReference type="SUPFAM" id="SSF46689">
    <property type="entry name" value="Homeodomain-like"/>
    <property type="match status" value="1"/>
</dbReference>
<evidence type="ECO:0000313" key="3">
    <source>
        <dbReference type="EMBL" id="CAB4826829.1"/>
    </source>
</evidence>
<dbReference type="InterPro" id="IPR009057">
    <property type="entry name" value="Homeodomain-like_sf"/>
</dbReference>
<feature type="domain" description="HTH tetR-type" evidence="2">
    <location>
        <begin position="50"/>
        <end position="110"/>
    </location>
</feature>
<evidence type="ECO:0000259" key="2">
    <source>
        <dbReference type="PROSITE" id="PS50977"/>
    </source>
</evidence>
<dbReference type="Gene3D" id="1.10.357.10">
    <property type="entry name" value="Tetracycline Repressor, domain 2"/>
    <property type="match status" value="1"/>
</dbReference>
<organism evidence="3">
    <name type="scientific">freshwater metagenome</name>
    <dbReference type="NCBI Taxonomy" id="449393"/>
    <lineage>
        <taxon>unclassified sequences</taxon>
        <taxon>metagenomes</taxon>
        <taxon>ecological metagenomes</taxon>
    </lineage>
</organism>
<evidence type="ECO:0000256" key="1">
    <source>
        <dbReference type="ARBA" id="ARBA00023125"/>
    </source>
</evidence>
<dbReference type="PANTHER" id="PTHR30055">
    <property type="entry name" value="HTH-TYPE TRANSCRIPTIONAL REGULATOR RUTR"/>
    <property type="match status" value="1"/>
</dbReference>
<gene>
    <name evidence="3" type="ORF">UFOPK3046_02078</name>
</gene>